<dbReference type="GO" id="GO:0046872">
    <property type="term" value="F:metal ion binding"/>
    <property type="evidence" value="ECO:0007669"/>
    <property type="project" value="InterPro"/>
</dbReference>
<dbReference type="EMBL" id="NEVS01000004">
    <property type="protein sequence ID" value="OZI60575.1"/>
    <property type="molecule type" value="Genomic_DNA"/>
</dbReference>
<proteinExistence type="inferred from homology"/>
<evidence type="ECO:0000256" key="3">
    <source>
        <dbReference type="ARBA" id="ARBA00023027"/>
    </source>
</evidence>
<organism evidence="6 7">
    <name type="scientific">Bordetella genomosp. 11</name>
    <dbReference type="NCBI Taxonomy" id="1416808"/>
    <lineage>
        <taxon>Bacteria</taxon>
        <taxon>Pseudomonadati</taxon>
        <taxon>Pseudomonadota</taxon>
        <taxon>Betaproteobacteria</taxon>
        <taxon>Burkholderiales</taxon>
        <taxon>Alcaligenaceae</taxon>
        <taxon>Bordetella</taxon>
    </lineage>
</organism>
<accession>A0A261UG60</accession>
<keyword evidence="7" id="KW-1185">Reference proteome</keyword>
<dbReference type="GO" id="GO:0004022">
    <property type="term" value="F:alcohol dehydrogenase (NAD+) activity"/>
    <property type="evidence" value="ECO:0007669"/>
    <property type="project" value="TreeGrafter"/>
</dbReference>
<evidence type="ECO:0000259" key="4">
    <source>
        <dbReference type="Pfam" id="PF00465"/>
    </source>
</evidence>
<protein>
    <submittedName>
        <fullName evidence="6">Uncharacterized protein</fullName>
    </submittedName>
</protein>
<dbReference type="PANTHER" id="PTHR11496:SF102">
    <property type="entry name" value="ALCOHOL DEHYDROGENASE 4"/>
    <property type="match status" value="1"/>
</dbReference>
<dbReference type="Proteomes" id="UP000215767">
    <property type="component" value="Unassembled WGS sequence"/>
</dbReference>
<dbReference type="Gene3D" id="1.20.1090.10">
    <property type="entry name" value="Dehydroquinate synthase-like - alpha domain"/>
    <property type="match status" value="1"/>
</dbReference>
<evidence type="ECO:0000256" key="1">
    <source>
        <dbReference type="ARBA" id="ARBA00007358"/>
    </source>
</evidence>
<dbReference type="RefSeq" id="WP_094841986.1">
    <property type="nucleotide sequence ID" value="NZ_NEVS01000004.1"/>
</dbReference>
<feature type="domain" description="Alcohol dehydrogenase iron-type/glycerol dehydrogenase GldA" evidence="4">
    <location>
        <begin position="14"/>
        <end position="157"/>
    </location>
</feature>
<sequence>MKFATPGGVYNATPSRVVFAEGGVENVADEVARLDARRALVVTTPGRSGLGERVAALLGDRCAGLWPEAISQVPIELARRGRQAARDAGADCIVSVGGGAAVGLGKGISLELALPIVAIPTTYSGSEVTGFCGITIDGVKRMHTSLNMLASTVIYDPLLTLGLPADVSAASAMNALAHCVDAVYVPTVDPVTVLAAVEGARVIAGAAPRVIARPGDVQARAELLYGAYLGGVALTGGFALQHGLAHVLGGSFNIAHGLSHTLVLPYVADYNNAYAALLLRRVADAIGAPSLGAGLHDLARSLDIRMGLADSGLDRAALDTAARITVETDEGYNPGPVTVEAVRRILDAAWDGERPA</sequence>
<evidence type="ECO:0000313" key="7">
    <source>
        <dbReference type="Proteomes" id="UP000215767"/>
    </source>
</evidence>
<dbReference type="Pfam" id="PF00465">
    <property type="entry name" value="Fe-ADH"/>
    <property type="match status" value="1"/>
</dbReference>
<reference evidence="7" key="1">
    <citation type="submission" date="2017-05" db="EMBL/GenBank/DDBJ databases">
        <title>Complete and WGS of Bordetella genogroups.</title>
        <authorList>
            <person name="Spilker T."/>
            <person name="Lipuma J."/>
        </authorList>
    </citation>
    <scope>NUCLEOTIDE SEQUENCE [LARGE SCALE GENOMIC DNA]</scope>
    <source>
        <strain evidence="7">AU8856</strain>
    </source>
</reference>
<comment type="caution">
    <text evidence="6">The sequence shown here is derived from an EMBL/GenBank/DDBJ whole genome shotgun (WGS) entry which is preliminary data.</text>
</comment>
<evidence type="ECO:0000259" key="5">
    <source>
        <dbReference type="Pfam" id="PF25137"/>
    </source>
</evidence>
<name>A0A261UG60_9BORD</name>
<keyword evidence="2" id="KW-0560">Oxidoreductase</keyword>
<keyword evidence="3" id="KW-0520">NAD</keyword>
<dbReference type="GO" id="GO:0018506">
    <property type="term" value="F:maleylacetate reductase activity"/>
    <property type="evidence" value="ECO:0007669"/>
    <property type="project" value="InterPro"/>
</dbReference>
<dbReference type="InterPro" id="IPR034786">
    <property type="entry name" value="MAR"/>
</dbReference>
<dbReference type="AlphaFoldDB" id="A0A261UG60"/>
<dbReference type="InterPro" id="IPR001670">
    <property type="entry name" value="ADH_Fe/GldA"/>
</dbReference>
<comment type="similarity">
    <text evidence="1">Belongs to the iron-containing alcohol dehydrogenase family.</text>
</comment>
<gene>
    <name evidence="6" type="ORF">CAL28_14330</name>
</gene>
<evidence type="ECO:0000256" key="2">
    <source>
        <dbReference type="ARBA" id="ARBA00023002"/>
    </source>
</evidence>
<feature type="domain" description="Fe-containing alcohol dehydrogenase-like C-terminal" evidence="5">
    <location>
        <begin position="169"/>
        <end position="350"/>
    </location>
</feature>
<evidence type="ECO:0000313" key="6">
    <source>
        <dbReference type="EMBL" id="OZI60575.1"/>
    </source>
</evidence>
<dbReference type="CDD" id="cd08177">
    <property type="entry name" value="MAR"/>
    <property type="match status" value="1"/>
</dbReference>
<dbReference type="InterPro" id="IPR039697">
    <property type="entry name" value="Alcohol_dehydrogenase_Fe"/>
</dbReference>
<dbReference type="SUPFAM" id="SSF56796">
    <property type="entry name" value="Dehydroquinate synthase-like"/>
    <property type="match status" value="1"/>
</dbReference>
<dbReference type="InterPro" id="IPR056798">
    <property type="entry name" value="ADH_Fe_C"/>
</dbReference>
<dbReference type="OrthoDB" id="3812122at2"/>
<dbReference type="PANTHER" id="PTHR11496">
    <property type="entry name" value="ALCOHOL DEHYDROGENASE"/>
    <property type="match status" value="1"/>
</dbReference>
<dbReference type="Gene3D" id="3.40.50.1970">
    <property type="match status" value="1"/>
</dbReference>
<dbReference type="Pfam" id="PF25137">
    <property type="entry name" value="ADH_Fe_C"/>
    <property type="match status" value="1"/>
</dbReference>